<keyword evidence="2" id="KW-0812">Transmembrane</keyword>
<keyword evidence="2" id="KW-1133">Transmembrane helix</keyword>
<feature type="region of interest" description="Disordered" evidence="1">
    <location>
        <begin position="106"/>
        <end position="130"/>
    </location>
</feature>
<evidence type="ECO:0000313" key="3">
    <source>
        <dbReference type="EMBL" id="KYC36805.1"/>
    </source>
</evidence>
<reference evidence="3 4" key="1">
    <citation type="journal article" date="2013" name="Genome Biol. Evol.">
        <title>Genomes of Stigonematalean cyanobacteria (subsection V) and the evolution of oxygenic photosynthesis from prokaryotes to plastids.</title>
        <authorList>
            <person name="Dagan T."/>
            <person name="Roettger M."/>
            <person name="Stucken K."/>
            <person name="Landan G."/>
            <person name="Koch R."/>
            <person name="Major P."/>
            <person name="Gould S.B."/>
            <person name="Goremykin V.V."/>
            <person name="Rippka R."/>
            <person name="Tandeau de Marsac N."/>
            <person name="Gugger M."/>
            <person name="Lockhart P.J."/>
            <person name="Allen J.F."/>
            <person name="Brune I."/>
            <person name="Maus I."/>
            <person name="Puhler A."/>
            <person name="Martin W.F."/>
        </authorList>
    </citation>
    <scope>NUCLEOTIDE SEQUENCE [LARGE SCALE GENOMIC DNA]</scope>
    <source>
        <strain evidence="3 4">PCC 7110</strain>
    </source>
</reference>
<evidence type="ECO:0000256" key="2">
    <source>
        <dbReference type="SAM" id="Phobius"/>
    </source>
</evidence>
<sequence length="130" mass="14974">MYNQEGSRMQTFLAIVNKALRQSVVVLGLMLFISLSGLFFFTQQPSYAVTSRANQLTPEEKIDRAYEYNEAAGLREEDRQKAYEQAIEDSNSPKTIEKTYERNIKAEEQENQSPNILEQTKELVDQVTTK</sequence>
<dbReference type="AlphaFoldDB" id="A0A139WWJ3"/>
<accession>A0A139WWJ3</accession>
<organism evidence="3 4">
    <name type="scientific">Scytonema hofmannii PCC 7110</name>
    <dbReference type="NCBI Taxonomy" id="128403"/>
    <lineage>
        <taxon>Bacteria</taxon>
        <taxon>Bacillati</taxon>
        <taxon>Cyanobacteriota</taxon>
        <taxon>Cyanophyceae</taxon>
        <taxon>Nostocales</taxon>
        <taxon>Scytonemataceae</taxon>
        <taxon>Scytonema</taxon>
    </lineage>
</organism>
<comment type="caution">
    <text evidence="3">The sequence shown here is derived from an EMBL/GenBank/DDBJ whole genome shotgun (WGS) entry which is preliminary data.</text>
</comment>
<proteinExistence type="predicted"/>
<keyword evidence="2" id="KW-0472">Membrane</keyword>
<evidence type="ECO:0000256" key="1">
    <source>
        <dbReference type="SAM" id="MobiDB-lite"/>
    </source>
</evidence>
<protein>
    <submittedName>
        <fullName evidence="3">Uncharacterized protein</fullName>
    </submittedName>
</protein>
<evidence type="ECO:0000313" key="4">
    <source>
        <dbReference type="Proteomes" id="UP000076925"/>
    </source>
</evidence>
<gene>
    <name evidence="3" type="ORF">WA1_44875</name>
</gene>
<name>A0A139WWJ3_9CYAN</name>
<keyword evidence="4" id="KW-1185">Reference proteome</keyword>
<feature type="transmembrane region" description="Helical" evidence="2">
    <location>
        <begin position="20"/>
        <end position="42"/>
    </location>
</feature>
<dbReference type="EMBL" id="ANNX02000047">
    <property type="protein sequence ID" value="KYC36805.1"/>
    <property type="molecule type" value="Genomic_DNA"/>
</dbReference>
<dbReference type="Proteomes" id="UP000076925">
    <property type="component" value="Unassembled WGS sequence"/>
</dbReference>